<dbReference type="GO" id="GO:0006270">
    <property type="term" value="P:DNA replication initiation"/>
    <property type="evidence" value="ECO:0007669"/>
    <property type="project" value="InterPro"/>
</dbReference>
<feature type="region of interest" description="Disordered" evidence="1">
    <location>
        <begin position="956"/>
        <end position="1002"/>
    </location>
</feature>
<feature type="region of interest" description="Disordered" evidence="1">
    <location>
        <begin position="352"/>
        <end position="506"/>
    </location>
</feature>
<evidence type="ECO:0000313" key="5">
    <source>
        <dbReference type="Proteomes" id="UP000221165"/>
    </source>
</evidence>
<dbReference type="GO" id="GO:0043596">
    <property type="term" value="C:nuclear replication fork"/>
    <property type="evidence" value="ECO:0007669"/>
    <property type="project" value="TreeGrafter"/>
</dbReference>
<feature type="compositionally biased region" description="Low complexity" evidence="1">
    <location>
        <begin position="444"/>
        <end position="454"/>
    </location>
</feature>
<keyword evidence="2" id="KW-0812">Transmembrane</keyword>
<evidence type="ECO:0000256" key="1">
    <source>
        <dbReference type="SAM" id="MobiDB-lite"/>
    </source>
</evidence>
<feature type="compositionally biased region" description="Low complexity" evidence="1">
    <location>
        <begin position="477"/>
        <end position="493"/>
    </location>
</feature>
<keyword evidence="5" id="KW-1185">Reference proteome</keyword>
<dbReference type="InterPro" id="IPR012340">
    <property type="entry name" value="NA-bd_OB-fold"/>
</dbReference>
<feature type="compositionally biased region" description="Low complexity" evidence="1">
    <location>
        <begin position="761"/>
        <end position="770"/>
    </location>
</feature>
<dbReference type="Gene3D" id="2.40.50.140">
    <property type="entry name" value="Nucleic acid-binding proteins"/>
    <property type="match status" value="1"/>
</dbReference>
<feature type="region of interest" description="Disordered" evidence="1">
    <location>
        <begin position="677"/>
        <end position="721"/>
    </location>
</feature>
<evidence type="ECO:0000259" key="3">
    <source>
        <dbReference type="SMART" id="SM01280"/>
    </source>
</evidence>
<feature type="compositionally biased region" description="Basic and acidic residues" evidence="1">
    <location>
        <begin position="742"/>
        <end position="760"/>
    </location>
</feature>
<dbReference type="GeneID" id="94425354"/>
<gene>
    <name evidence="4" type="ORF">CSUI_001940</name>
</gene>
<organism evidence="4 5">
    <name type="scientific">Cystoisospora suis</name>
    <dbReference type="NCBI Taxonomy" id="483139"/>
    <lineage>
        <taxon>Eukaryota</taxon>
        <taxon>Sar</taxon>
        <taxon>Alveolata</taxon>
        <taxon>Apicomplexa</taxon>
        <taxon>Conoidasida</taxon>
        <taxon>Coccidia</taxon>
        <taxon>Eucoccidiorida</taxon>
        <taxon>Eimeriorina</taxon>
        <taxon>Sarcocystidae</taxon>
        <taxon>Cystoisospora</taxon>
    </lineage>
</organism>
<reference evidence="4 5" key="1">
    <citation type="journal article" date="2017" name="Int. J. Parasitol.">
        <title>The genome of the protozoan parasite Cystoisospora suis and a reverse vaccinology approach to identify vaccine candidates.</title>
        <authorList>
            <person name="Palmieri N."/>
            <person name="Shrestha A."/>
            <person name="Ruttkowski B."/>
            <person name="Beck T."/>
            <person name="Vogl C."/>
            <person name="Tomley F."/>
            <person name="Blake D.P."/>
            <person name="Joachim A."/>
        </authorList>
    </citation>
    <scope>NUCLEOTIDE SEQUENCE [LARGE SCALE GENOMIC DNA]</scope>
    <source>
        <strain evidence="4 5">Wien I</strain>
    </source>
</reference>
<protein>
    <submittedName>
        <fullName evidence="4">Mcm10 replication factor</fullName>
    </submittedName>
</protein>
<dbReference type="VEuPathDB" id="ToxoDB:CSUI_001940"/>
<dbReference type="PANTHER" id="PTHR13454:SF11">
    <property type="entry name" value="PROTEIN MCM10 HOMOLOG"/>
    <property type="match status" value="1"/>
</dbReference>
<feature type="region of interest" description="Disordered" evidence="1">
    <location>
        <begin position="159"/>
        <end position="289"/>
    </location>
</feature>
<feature type="compositionally biased region" description="Basic and acidic residues" evidence="1">
    <location>
        <begin position="255"/>
        <end position="271"/>
    </location>
</feature>
<feature type="compositionally biased region" description="Low complexity" evidence="1">
    <location>
        <begin position="356"/>
        <end position="391"/>
    </location>
</feature>
<dbReference type="GO" id="GO:0003688">
    <property type="term" value="F:DNA replication origin binding"/>
    <property type="evidence" value="ECO:0007669"/>
    <property type="project" value="TreeGrafter"/>
</dbReference>
<dbReference type="SMART" id="SM01280">
    <property type="entry name" value="Mcm10"/>
    <property type="match status" value="1"/>
</dbReference>
<sequence length="1002" mass="109679">MSTIANRERPSLSFFLSVYPFFLYFLCFSPGYTWTWTLWDLNDTKAKLMLKGEALCKSLQESCDAKPGMLVAILNPVLLEANPQYDSRCVAVDKLDHLLIAGRVEGVMRCGAVTKRHGMPCGMLVYTPTMGDFCKYHVSSREAKARDTRVASRLQKALSLSQSSASSSSMKFPSSSSQSETPSPSPSSSLSLASPPPALAPYRRYPQLLSAKASLPSTAKRRHEASVSTERESPAAERRSLSGVTEVREEEEEEKLVKDGERMTMKIKTETGETSIGGGGLSLRKESSQKEDAKIALLLKANPYLKRANEKISLERQKILRQKTTLQASFIHSGSSLKKPLSVHSSSFATLKRHSSSSSSSTQPSSTTSSSPPVPTTSTKTCVSSSTSLSSTERESSKSSLSTKPPSSSPPSVSPSSSPSTGHSETPVSSPHPPLTSPPVTCTLPSKSPSSSSLSKEEESPSTRTEPPPSPAIEKNSSSTSLSSSLSPASVSLEKSRQSMSLSPVKTEGLSMKKGLVQQAVSLNKMKREFSSHLLHLLTEEQRQALKELSSEFVRRRYLSLFYEIHMDEGGVCTTMAGKTASSSNSSGRNPDEWLSSSSSLEGSSSLSSSLHRGLLGELSALRIEMKNFTRRDFEILSLTELMPPLCLHMDEGVASLALSIWRGAHFRLQSTLNQADHPKHLEKTHTSRNLSEGGGVRTSLDENSSSPHGSTSHISTNRIEAVNRRLAKDSIDVKEAFKKHREEVKKRQRLEQQRERLLEKSSFPSSSFKAARKSGMDGGGLSKRMKTEGGENASSSLYQSSAAGGGGGGLKNFEEDKDKQKKVLEKILSVRSTIQEHVDKADYEEEQETLRLLEKQDVREEYRQSIKEIPLEAFYCVQCNEFSDKLNPVCKSSGHTIERRKTVKRFFKCPECTYTPIVAIGHTLPDGCPRCRAALAKLLLPAVSAYKPKAIKPLPNETLTITGDDEDPRCRSRPVKPTPDAPEGAWDEAENVRVRANALED</sequence>
<comment type="caution">
    <text evidence="4">The sequence shown here is derived from an EMBL/GenBank/DDBJ whole genome shotgun (WGS) entry which is preliminary data.</text>
</comment>
<feature type="transmembrane region" description="Helical" evidence="2">
    <location>
        <begin position="12"/>
        <end position="39"/>
    </location>
</feature>
<feature type="compositionally biased region" description="Low complexity" evidence="1">
    <location>
        <begin position="705"/>
        <end position="717"/>
    </location>
</feature>
<dbReference type="EMBL" id="MIGC01000810">
    <property type="protein sequence ID" value="PHJ24196.1"/>
    <property type="molecule type" value="Genomic_DNA"/>
</dbReference>
<dbReference type="PANTHER" id="PTHR13454">
    <property type="entry name" value="PROTEIN MCM10 HOMOLOG"/>
    <property type="match status" value="1"/>
</dbReference>
<dbReference type="Pfam" id="PF24863">
    <property type="entry name" value="zf-CCCH_Mcm10"/>
    <property type="match status" value="1"/>
</dbReference>
<dbReference type="RefSeq" id="XP_067925869.1">
    <property type="nucleotide sequence ID" value="XM_068062143.1"/>
</dbReference>
<keyword evidence="2" id="KW-1133">Transmembrane helix</keyword>
<feature type="compositionally biased region" description="Low complexity" evidence="1">
    <location>
        <begin position="159"/>
        <end position="193"/>
    </location>
</feature>
<keyword evidence="2" id="KW-0472">Membrane</keyword>
<feature type="compositionally biased region" description="Polar residues" evidence="1">
    <location>
        <begin position="580"/>
        <end position="589"/>
    </location>
</feature>
<proteinExistence type="predicted"/>
<feature type="compositionally biased region" description="Basic and acidic residues" evidence="1">
    <location>
        <begin position="677"/>
        <end position="686"/>
    </location>
</feature>
<dbReference type="InterPro" id="IPR040184">
    <property type="entry name" value="Mcm10"/>
</dbReference>
<dbReference type="AlphaFoldDB" id="A0A2C6LB58"/>
<feature type="region of interest" description="Disordered" evidence="1">
    <location>
        <begin position="742"/>
        <end position="815"/>
    </location>
</feature>
<feature type="compositionally biased region" description="Basic and acidic residues" evidence="1">
    <location>
        <begin position="229"/>
        <end position="240"/>
    </location>
</feature>
<dbReference type="OrthoDB" id="273123at2759"/>
<dbReference type="Proteomes" id="UP000221165">
    <property type="component" value="Unassembled WGS sequence"/>
</dbReference>
<evidence type="ECO:0000256" key="2">
    <source>
        <dbReference type="SAM" id="Phobius"/>
    </source>
</evidence>
<dbReference type="InterPro" id="IPR015411">
    <property type="entry name" value="Rep_factor_Mcm10_C"/>
</dbReference>
<feature type="region of interest" description="Disordered" evidence="1">
    <location>
        <begin position="578"/>
        <end position="609"/>
    </location>
</feature>
<feature type="compositionally biased region" description="Low complexity" evidence="1">
    <location>
        <begin position="595"/>
        <end position="609"/>
    </location>
</feature>
<accession>A0A2C6LB58</accession>
<dbReference type="GO" id="GO:0003697">
    <property type="term" value="F:single-stranded DNA binding"/>
    <property type="evidence" value="ECO:0007669"/>
    <property type="project" value="InterPro"/>
</dbReference>
<feature type="compositionally biased region" description="Low complexity" evidence="1">
    <location>
        <begin position="794"/>
        <end position="803"/>
    </location>
</feature>
<feature type="domain" description="Replication factor Mcm10 C-terminal" evidence="3">
    <location>
        <begin position="125"/>
        <end position="973"/>
    </location>
</feature>
<name>A0A2C6LB58_9APIC</name>
<feature type="compositionally biased region" description="Low complexity" evidence="1">
    <location>
        <begin position="414"/>
        <end position="427"/>
    </location>
</feature>
<evidence type="ECO:0000313" key="4">
    <source>
        <dbReference type="EMBL" id="PHJ24196.1"/>
    </source>
</evidence>